<keyword evidence="1" id="KW-0812">Transmembrane</keyword>
<gene>
    <name evidence="2" type="ORF">METZ01_LOCUS385964</name>
</gene>
<keyword evidence="1" id="KW-1133">Transmembrane helix</keyword>
<feature type="transmembrane region" description="Helical" evidence="1">
    <location>
        <begin position="45"/>
        <end position="66"/>
    </location>
</feature>
<reference evidence="2" key="1">
    <citation type="submission" date="2018-05" db="EMBL/GenBank/DDBJ databases">
        <authorList>
            <person name="Lanie J.A."/>
            <person name="Ng W.-L."/>
            <person name="Kazmierczak K.M."/>
            <person name="Andrzejewski T.M."/>
            <person name="Davidsen T.M."/>
            <person name="Wayne K.J."/>
            <person name="Tettelin H."/>
            <person name="Glass J.I."/>
            <person name="Rusch D."/>
            <person name="Podicherti R."/>
            <person name="Tsui H.-C.T."/>
            <person name="Winkler M.E."/>
        </authorList>
    </citation>
    <scope>NUCLEOTIDE SEQUENCE</scope>
</reference>
<evidence type="ECO:0000313" key="2">
    <source>
        <dbReference type="EMBL" id="SVD33110.1"/>
    </source>
</evidence>
<name>A0A382UFU2_9ZZZZ</name>
<protein>
    <submittedName>
        <fullName evidence="2">Uncharacterized protein</fullName>
    </submittedName>
</protein>
<proteinExistence type="predicted"/>
<feature type="non-terminal residue" evidence="2">
    <location>
        <position position="136"/>
    </location>
</feature>
<keyword evidence="1" id="KW-0472">Membrane</keyword>
<organism evidence="2">
    <name type="scientific">marine metagenome</name>
    <dbReference type="NCBI Taxonomy" id="408172"/>
    <lineage>
        <taxon>unclassified sequences</taxon>
        <taxon>metagenomes</taxon>
        <taxon>ecological metagenomes</taxon>
    </lineage>
</organism>
<accession>A0A382UFU2</accession>
<dbReference type="EMBL" id="UINC01143911">
    <property type="protein sequence ID" value="SVD33110.1"/>
    <property type="molecule type" value="Genomic_DNA"/>
</dbReference>
<evidence type="ECO:0000256" key="1">
    <source>
        <dbReference type="SAM" id="Phobius"/>
    </source>
</evidence>
<dbReference type="AlphaFoldDB" id="A0A382UFU2"/>
<sequence>MIKPELNLEDRRHSATDKKFCIPRTIKPDLSLQENGIFKINFMNVLLRPFILFIFSQIFVHIVFAYEPEFVGYIDKNRPRLTDNPASISQLDSDYFEIEPPASYEKTNVQNEGAHYQMLDSESGKVSYEDEKAGFY</sequence>